<dbReference type="PANTHER" id="PTHR38098">
    <property type="entry name" value="LPS-ASSEMBLY LIPOPROTEIN LPTE"/>
    <property type="match status" value="1"/>
</dbReference>
<evidence type="ECO:0000256" key="2">
    <source>
        <dbReference type="ARBA" id="ARBA00023136"/>
    </source>
</evidence>
<dbReference type="InterPro" id="IPR007485">
    <property type="entry name" value="LPS_assembly_LptE"/>
</dbReference>
<dbReference type="EMBL" id="CP146598">
    <property type="protein sequence ID" value="WWY04259.1"/>
    <property type="molecule type" value="Genomic_DNA"/>
</dbReference>
<dbReference type="GO" id="GO:0043165">
    <property type="term" value="P:Gram-negative-bacterium-type cell outer membrane assembly"/>
    <property type="evidence" value="ECO:0007669"/>
    <property type="project" value="UniProtKB-UniRule"/>
</dbReference>
<reference evidence="8" key="2">
    <citation type="submission" date="2024-02" db="EMBL/GenBank/DDBJ databases">
        <title>Neisseria leonii sp. nov.</title>
        <authorList>
            <person name="Boutroux M."/>
            <person name="Favre-Rochex S."/>
            <person name="Gorgette O."/>
            <person name="Touak G."/>
            <person name="Muhle E."/>
            <person name="Chesneau O."/>
            <person name="Clermont D."/>
            <person name="Rahi P."/>
        </authorList>
    </citation>
    <scope>NUCLEOTIDE SEQUENCE</scope>
    <source>
        <strain evidence="8">51.81</strain>
    </source>
</reference>
<gene>
    <name evidence="6 7" type="primary">lptE</name>
    <name evidence="7" type="ORF">ORY91_001727</name>
    <name evidence="8" type="ORF">V9W64_10200</name>
</gene>
<dbReference type="GO" id="GO:0009279">
    <property type="term" value="C:cell outer membrane"/>
    <property type="evidence" value="ECO:0007669"/>
    <property type="project" value="UniProtKB-UniRule"/>
</dbReference>
<dbReference type="Pfam" id="PF04390">
    <property type="entry name" value="LptE"/>
    <property type="match status" value="1"/>
</dbReference>
<dbReference type="EMBL" id="JAPQFL010000005">
    <property type="protein sequence ID" value="MDD9328307.1"/>
    <property type="molecule type" value="Genomic_DNA"/>
</dbReference>
<keyword evidence="4 6" id="KW-0998">Cell outer membrane</keyword>
<dbReference type="Gene3D" id="3.30.160.150">
    <property type="entry name" value="Lipoprotein like domain"/>
    <property type="match status" value="1"/>
</dbReference>
<evidence type="ECO:0000313" key="7">
    <source>
        <dbReference type="EMBL" id="MDD9328307.1"/>
    </source>
</evidence>
<dbReference type="AlphaFoldDB" id="A0A9X4E6W8"/>
<evidence type="ECO:0000256" key="4">
    <source>
        <dbReference type="ARBA" id="ARBA00023237"/>
    </source>
</evidence>
<reference evidence="7" key="1">
    <citation type="submission" date="2022-10" db="EMBL/GenBank/DDBJ databases">
        <authorList>
            <person name="Boutroux M."/>
        </authorList>
    </citation>
    <scope>NUCLEOTIDE SEQUENCE</scope>
    <source>
        <strain evidence="7">51.81</strain>
    </source>
</reference>
<dbReference type="RefSeq" id="WP_274585456.1">
    <property type="nucleotide sequence ID" value="NZ_CP146598.1"/>
</dbReference>
<sequence length="158" mass="17713">MMAVLAVLAVLVLTACGFHLKGSGPAAYRLPYQNWSVDGGPLQQELESALRRAGGEPAADGRAQASLVVSRFAVRKNVYTVTRAALINEYLLELETQVQVYRNGEPFGEPFDVRVRRQMDYADGEALGRQEEEAQIRQEMRQDAAEQIVRRLAFMEQR</sequence>
<dbReference type="PANTHER" id="PTHR38098:SF1">
    <property type="entry name" value="LPS-ASSEMBLY LIPOPROTEIN LPTE"/>
    <property type="match status" value="1"/>
</dbReference>
<evidence type="ECO:0000256" key="1">
    <source>
        <dbReference type="ARBA" id="ARBA00022729"/>
    </source>
</evidence>
<comment type="similarity">
    <text evidence="6">Belongs to the LptE lipoprotein family.</text>
</comment>
<comment type="function">
    <text evidence="6">Together with LptD, is involved in the assembly of lipopolysaccharide (LPS) at the surface of the outer membrane. Required for the proper assembly of LptD. Binds LPS and may serve as the LPS recognition site at the outer membrane.</text>
</comment>
<proteinExistence type="inferred from homology"/>
<keyword evidence="3" id="KW-0564">Palmitate</keyword>
<accession>A0A9X4E6W8</accession>
<keyword evidence="2 6" id="KW-0472">Membrane</keyword>
<evidence type="ECO:0000256" key="3">
    <source>
        <dbReference type="ARBA" id="ARBA00023139"/>
    </source>
</evidence>
<evidence type="ECO:0000256" key="6">
    <source>
        <dbReference type="HAMAP-Rule" id="MF_01186"/>
    </source>
</evidence>
<dbReference type="GO" id="GO:1990351">
    <property type="term" value="C:transporter complex"/>
    <property type="evidence" value="ECO:0007669"/>
    <property type="project" value="TreeGrafter"/>
</dbReference>
<organism evidence="7">
    <name type="scientific">Neisseria leonii</name>
    <dbReference type="NCBI Taxonomy" id="2995413"/>
    <lineage>
        <taxon>Bacteria</taxon>
        <taxon>Pseudomonadati</taxon>
        <taxon>Pseudomonadota</taxon>
        <taxon>Betaproteobacteria</taxon>
        <taxon>Neisseriales</taxon>
        <taxon>Neisseriaceae</taxon>
        <taxon>Neisseria</taxon>
    </lineage>
</organism>
<keyword evidence="9" id="KW-1185">Reference proteome</keyword>
<dbReference type="Proteomes" id="UP001149607">
    <property type="component" value="Chromosome"/>
</dbReference>
<protein>
    <recommendedName>
        <fullName evidence="6">LPS-assembly lipoprotein LptE</fullName>
    </recommendedName>
</protein>
<evidence type="ECO:0000313" key="9">
    <source>
        <dbReference type="Proteomes" id="UP001149607"/>
    </source>
</evidence>
<dbReference type="HAMAP" id="MF_01186">
    <property type="entry name" value="LPS_assembly_LptE"/>
    <property type="match status" value="1"/>
</dbReference>
<name>A0A9X4E6W8_9NEIS</name>
<evidence type="ECO:0000313" key="8">
    <source>
        <dbReference type="EMBL" id="WWY04259.1"/>
    </source>
</evidence>
<keyword evidence="5 7" id="KW-0449">Lipoprotein</keyword>
<evidence type="ECO:0000256" key="5">
    <source>
        <dbReference type="ARBA" id="ARBA00023288"/>
    </source>
</evidence>
<comment type="subunit">
    <text evidence="6">Component of the lipopolysaccharide transport and assembly complex. Interacts with LptD.</text>
</comment>
<keyword evidence="1" id="KW-0732">Signal</keyword>